<comment type="caution">
    <text evidence="1">The sequence shown here is derived from an EMBL/GenBank/DDBJ whole genome shotgun (WGS) entry which is preliminary data.</text>
</comment>
<proteinExistence type="predicted"/>
<organism evidence="1 2">
    <name type="scientific">Allochromatium palmeri</name>
    <dbReference type="NCBI Taxonomy" id="231048"/>
    <lineage>
        <taxon>Bacteria</taxon>
        <taxon>Pseudomonadati</taxon>
        <taxon>Pseudomonadota</taxon>
        <taxon>Gammaproteobacteria</taxon>
        <taxon>Chromatiales</taxon>
        <taxon>Chromatiaceae</taxon>
        <taxon>Allochromatium</taxon>
    </lineage>
</organism>
<dbReference type="EMBL" id="WNKT01000011">
    <property type="protein sequence ID" value="MTW20917.1"/>
    <property type="molecule type" value="Genomic_DNA"/>
</dbReference>
<dbReference type="InterPro" id="IPR038573">
    <property type="entry name" value="BrnT_sf"/>
</dbReference>
<keyword evidence="2" id="KW-1185">Reference proteome</keyword>
<name>A0A6N8EEG6_9GAMM</name>
<dbReference type="Gene3D" id="3.10.450.530">
    <property type="entry name" value="Ribonuclease toxin, BrnT, of type II toxin-antitoxin system"/>
    <property type="match status" value="1"/>
</dbReference>
<dbReference type="OrthoDB" id="9802417at2"/>
<reference evidence="1 2" key="1">
    <citation type="submission" date="2019-11" db="EMBL/GenBank/DDBJ databases">
        <title>Whole-genome sequence of the anaerobic purple sulfur bacterium Allochromatium palmeri DSM 15591.</title>
        <authorList>
            <person name="Kyndt J.A."/>
            <person name="Meyer T.E."/>
        </authorList>
    </citation>
    <scope>NUCLEOTIDE SEQUENCE [LARGE SCALE GENOMIC DNA]</scope>
    <source>
        <strain evidence="1 2">DSM 15591</strain>
    </source>
</reference>
<dbReference type="RefSeq" id="WP_155449504.1">
    <property type="nucleotide sequence ID" value="NZ_WNKT01000011.1"/>
</dbReference>
<sequence>MEIEFDPEKAAANPLNHDGVTFAEAQAALLDPYALTRDDPHAEGEPRFVTLEMGARGRILIVMWTLRGERIRLISSWKANQPQRRCYERQFRP</sequence>
<gene>
    <name evidence="1" type="ORF">GJ668_07360</name>
</gene>
<dbReference type="Proteomes" id="UP000434044">
    <property type="component" value="Unassembled WGS sequence"/>
</dbReference>
<evidence type="ECO:0000313" key="2">
    <source>
        <dbReference type="Proteomes" id="UP000434044"/>
    </source>
</evidence>
<dbReference type="Pfam" id="PF04365">
    <property type="entry name" value="BrnT_toxin"/>
    <property type="match status" value="1"/>
</dbReference>
<dbReference type="AlphaFoldDB" id="A0A6N8EEG6"/>
<protein>
    <submittedName>
        <fullName evidence="1">BrnT family toxin</fullName>
    </submittedName>
</protein>
<evidence type="ECO:0000313" key="1">
    <source>
        <dbReference type="EMBL" id="MTW20917.1"/>
    </source>
</evidence>
<accession>A0A6N8EEG6</accession>
<dbReference type="InterPro" id="IPR007460">
    <property type="entry name" value="BrnT_toxin"/>
</dbReference>